<proteinExistence type="predicted"/>
<evidence type="ECO:0008006" key="3">
    <source>
        <dbReference type="Google" id="ProtNLM"/>
    </source>
</evidence>
<evidence type="ECO:0000313" key="1">
    <source>
        <dbReference type="EMBL" id="OAF67697.1"/>
    </source>
</evidence>
<protein>
    <recommendedName>
        <fullName evidence="3">SCAN domain-containing protein 3</fullName>
    </recommendedName>
</protein>
<keyword evidence="2" id="KW-1185">Reference proteome</keyword>
<accession>A0A177B085</accession>
<gene>
    <name evidence="1" type="ORF">A3Q56_04573</name>
</gene>
<dbReference type="OrthoDB" id="6137485at2759"/>
<dbReference type="PANTHER" id="PTHR45913">
    <property type="entry name" value="EPM2A-INTERACTING PROTEIN 1"/>
    <property type="match status" value="1"/>
</dbReference>
<name>A0A177B085_9BILA</name>
<dbReference type="Proteomes" id="UP000078046">
    <property type="component" value="Unassembled WGS sequence"/>
</dbReference>
<dbReference type="AlphaFoldDB" id="A0A177B085"/>
<sequence length="202" mass="23881">MICRLNGLIQLLKREVHHPIFLFHCLIHQEALWAKQNFETYTKLQSNVVKIINFISARALHKREFKQLRIQLNAEVEGLLMYTEVRWLSRGRMLERFCECINEVELFLYQKGLLDKFIHINDVTWKVRLYFITDMAIFFNGLNKHLQGHGIMIECLVVSKDSFKNLILSNARLKTQVIACSLFYNNIPVTSITRYNKSFNLS</sequence>
<dbReference type="PANTHER" id="PTHR45913:SF5">
    <property type="entry name" value="GENERAL TRANSCRIPTION FACTOR II-I REPEAT DOMAIN-CONTAINING PROTEIN 2A-LIKE PROTEIN"/>
    <property type="match status" value="1"/>
</dbReference>
<evidence type="ECO:0000313" key="2">
    <source>
        <dbReference type="Proteomes" id="UP000078046"/>
    </source>
</evidence>
<comment type="caution">
    <text evidence="1">The sequence shown here is derived from an EMBL/GenBank/DDBJ whole genome shotgun (WGS) entry which is preliminary data.</text>
</comment>
<reference evidence="1 2" key="1">
    <citation type="submission" date="2016-04" db="EMBL/GenBank/DDBJ databases">
        <title>The genome of Intoshia linei affirms orthonectids as highly simplified spiralians.</title>
        <authorList>
            <person name="Mikhailov K.V."/>
            <person name="Slusarev G.S."/>
            <person name="Nikitin M.A."/>
            <person name="Logacheva M.D."/>
            <person name="Penin A."/>
            <person name="Aleoshin V."/>
            <person name="Panchin Y.V."/>
        </authorList>
    </citation>
    <scope>NUCLEOTIDE SEQUENCE [LARGE SCALE GENOMIC DNA]</scope>
    <source>
        <strain evidence="1">Intl2013</strain>
        <tissue evidence="1">Whole animal</tissue>
    </source>
</reference>
<dbReference type="EMBL" id="LWCA01000596">
    <property type="protein sequence ID" value="OAF67697.1"/>
    <property type="molecule type" value="Genomic_DNA"/>
</dbReference>
<organism evidence="1 2">
    <name type="scientific">Intoshia linei</name>
    <dbReference type="NCBI Taxonomy" id="1819745"/>
    <lineage>
        <taxon>Eukaryota</taxon>
        <taxon>Metazoa</taxon>
        <taxon>Spiralia</taxon>
        <taxon>Lophotrochozoa</taxon>
        <taxon>Mesozoa</taxon>
        <taxon>Orthonectida</taxon>
        <taxon>Rhopaluridae</taxon>
        <taxon>Intoshia</taxon>
    </lineage>
</organism>